<organism evidence="1 2">
    <name type="scientific">Burkholderia gladioli</name>
    <name type="common">Pseudomonas marginata</name>
    <name type="synonym">Phytomonas marginata</name>
    <dbReference type="NCBI Taxonomy" id="28095"/>
    <lineage>
        <taxon>Bacteria</taxon>
        <taxon>Pseudomonadati</taxon>
        <taxon>Pseudomonadota</taxon>
        <taxon>Betaproteobacteria</taxon>
        <taxon>Burkholderiales</taxon>
        <taxon>Burkholderiaceae</taxon>
        <taxon>Burkholderia</taxon>
    </lineage>
</organism>
<dbReference type="Proteomes" id="UP000220629">
    <property type="component" value="Unassembled WGS sequence"/>
</dbReference>
<name>A0A2A7S3G5_BURGA</name>
<accession>A0A2A7S3G5</accession>
<dbReference type="EMBL" id="PDDY01000004">
    <property type="protein sequence ID" value="PEH37780.1"/>
    <property type="molecule type" value="Genomic_DNA"/>
</dbReference>
<reference evidence="2" key="1">
    <citation type="submission" date="2017-09" db="EMBL/GenBank/DDBJ databases">
        <title>FDA dAtabase for Regulatory Grade micrObial Sequences (FDA-ARGOS): Supporting development and validation of Infectious Disease Dx tests.</title>
        <authorList>
            <person name="Minogue T."/>
            <person name="Wolcott M."/>
            <person name="Wasieloski L."/>
            <person name="Aguilar W."/>
            <person name="Moore D."/>
            <person name="Tallon L."/>
            <person name="Sadzewicz L."/>
            <person name="Ott S."/>
            <person name="Zhao X."/>
            <person name="Nagaraj S."/>
            <person name="Vavikolanu K."/>
            <person name="Aluvathingal J."/>
            <person name="Nadendla S."/>
            <person name="Sichtig H."/>
        </authorList>
    </citation>
    <scope>NUCLEOTIDE SEQUENCE [LARGE SCALE GENOMIC DNA]</scope>
    <source>
        <strain evidence="2">FDAARGOS_390</strain>
    </source>
</reference>
<evidence type="ECO:0000313" key="1">
    <source>
        <dbReference type="EMBL" id="PEH37780.1"/>
    </source>
</evidence>
<dbReference type="OrthoDB" id="9012348at2"/>
<comment type="caution">
    <text evidence="1">The sequence shown here is derived from an EMBL/GenBank/DDBJ whole genome shotgun (WGS) entry which is preliminary data.</text>
</comment>
<evidence type="ECO:0000313" key="2">
    <source>
        <dbReference type="Proteomes" id="UP000220629"/>
    </source>
</evidence>
<sequence length="142" mass="15875">MKTWTHRLDQSNRMNRARRIELLPLPEPIRNVLSLEYHLQLEALRAGVGALMALQIVLRAAMAAAMLREMGYGGSTLRPLAEYEELASHALASGIEGRYGLNESGMRVYAALLTEHDAQLALAPLNVIDQIARRLERFRKAA</sequence>
<gene>
    <name evidence="1" type="ORF">CRM94_25175</name>
</gene>
<proteinExistence type="predicted"/>
<protein>
    <submittedName>
        <fullName evidence="1">Fis family transcriptional regulator</fullName>
    </submittedName>
</protein>
<dbReference type="AlphaFoldDB" id="A0A2A7S3G5"/>